<name>A0A3B0XT46_9ZZZZ</name>
<gene>
    <name evidence="2" type="ORF">MNBD_GAMMA12-2383</name>
</gene>
<reference evidence="2" key="1">
    <citation type="submission" date="2018-06" db="EMBL/GenBank/DDBJ databases">
        <authorList>
            <person name="Zhirakovskaya E."/>
        </authorList>
    </citation>
    <scope>NUCLEOTIDE SEQUENCE</scope>
</reference>
<evidence type="ECO:0000313" key="2">
    <source>
        <dbReference type="EMBL" id="VAW70711.1"/>
    </source>
</evidence>
<organism evidence="2">
    <name type="scientific">hydrothermal vent metagenome</name>
    <dbReference type="NCBI Taxonomy" id="652676"/>
    <lineage>
        <taxon>unclassified sequences</taxon>
        <taxon>metagenomes</taxon>
        <taxon>ecological metagenomes</taxon>
    </lineage>
</organism>
<dbReference type="EMBL" id="UOFL01000001">
    <property type="protein sequence ID" value="VAW70711.1"/>
    <property type="molecule type" value="Genomic_DNA"/>
</dbReference>
<dbReference type="AlphaFoldDB" id="A0A3B0XT46"/>
<protein>
    <recommendedName>
        <fullName evidence="1">DUF2169 domain-containing protein</fullName>
    </recommendedName>
</protein>
<evidence type="ECO:0000259" key="1">
    <source>
        <dbReference type="Pfam" id="PF09937"/>
    </source>
</evidence>
<sequence length="349" mass="39049">MLELANQSSWAAGLYPGWGKNREFQFTLVVKQSFEFDLTGQLTPLDEPVPVQTIDEHYGEPLKTSLKAANEIAPFKQGGEIIIQGTAYPHKAGATASPVSVEITGDNIHWKKKLVVSGIRHWKRSLMGMKAAEPTVLEPTPMIYENAYGGVHPENEEDYQQSNPVGKGHIGKNKSIVGTELPPIELINSFIKSPKDTPLVAGFGPIPVFWAPRDILGQDIDEQAAQIGECHYGQTIPENLFNSAPKDQQFEQCFTGNEIIILNGLFESVTTAVSIRLNFETPDIILLETDEEEYLTPLLDTIVINTDEQQLHCVWRSALAHERSDTEISWVYVRDELTNQQLEHEMQRT</sequence>
<accession>A0A3B0XT46</accession>
<dbReference type="InterPro" id="IPR018683">
    <property type="entry name" value="DUF2169"/>
</dbReference>
<proteinExistence type="predicted"/>
<feature type="domain" description="DUF2169" evidence="1">
    <location>
        <begin position="25"/>
        <end position="316"/>
    </location>
</feature>
<dbReference type="Pfam" id="PF09937">
    <property type="entry name" value="DUF2169"/>
    <property type="match status" value="1"/>
</dbReference>